<evidence type="ECO:0000256" key="1">
    <source>
        <dbReference type="SAM" id="MobiDB-lite"/>
    </source>
</evidence>
<gene>
    <name evidence="2" type="ORF">AYI68_g3827</name>
</gene>
<dbReference type="AlphaFoldDB" id="A0A1R0GYV0"/>
<accession>A0A1R0GYV0</accession>
<organism evidence="2 3">
    <name type="scientific">Smittium mucronatum</name>
    <dbReference type="NCBI Taxonomy" id="133383"/>
    <lineage>
        <taxon>Eukaryota</taxon>
        <taxon>Fungi</taxon>
        <taxon>Fungi incertae sedis</taxon>
        <taxon>Zoopagomycota</taxon>
        <taxon>Kickxellomycotina</taxon>
        <taxon>Harpellomycetes</taxon>
        <taxon>Harpellales</taxon>
        <taxon>Legeriomycetaceae</taxon>
        <taxon>Smittium</taxon>
    </lineage>
</organism>
<dbReference type="Proteomes" id="UP000187455">
    <property type="component" value="Unassembled WGS sequence"/>
</dbReference>
<protein>
    <submittedName>
        <fullName evidence="2">Uncharacterized protein</fullName>
    </submittedName>
</protein>
<comment type="caution">
    <text evidence="2">The sequence shown here is derived from an EMBL/GenBank/DDBJ whole genome shotgun (WGS) entry which is preliminary data.</text>
</comment>
<reference evidence="2 3" key="1">
    <citation type="journal article" date="2016" name="Mol. Biol. Evol.">
        <title>Genome-Wide Survey of Gut Fungi (Harpellales) Reveals the First Horizontally Transferred Ubiquitin Gene from a Mosquito Host.</title>
        <authorList>
            <person name="Wang Y."/>
            <person name="White M.M."/>
            <person name="Kvist S."/>
            <person name="Moncalvo J.M."/>
        </authorList>
    </citation>
    <scope>NUCLEOTIDE SEQUENCE [LARGE SCALE GENOMIC DNA]</scope>
    <source>
        <strain evidence="2 3">ALG-7-W6</strain>
    </source>
</reference>
<dbReference type="EMBL" id="LSSL01001956">
    <property type="protein sequence ID" value="OLY82059.1"/>
    <property type="molecule type" value="Genomic_DNA"/>
</dbReference>
<name>A0A1R0GYV0_9FUNG</name>
<keyword evidence="3" id="KW-1185">Reference proteome</keyword>
<feature type="region of interest" description="Disordered" evidence="1">
    <location>
        <begin position="42"/>
        <end position="74"/>
    </location>
</feature>
<proteinExistence type="predicted"/>
<evidence type="ECO:0000313" key="2">
    <source>
        <dbReference type="EMBL" id="OLY82059.1"/>
    </source>
</evidence>
<evidence type="ECO:0000313" key="3">
    <source>
        <dbReference type="Proteomes" id="UP000187455"/>
    </source>
</evidence>
<sequence length="74" mass="8620">MIRHSGPTTETKWYRGQNTQLQLLERTIHFDGRIKISLIGKKVKKNKGNGPTSTKQRMRKEKSISFHNGKTIRK</sequence>